<reference evidence="4 5" key="1">
    <citation type="submission" date="2023-07" db="EMBL/GenBank/DDBJ databases">
        <title>Genomic Encyclopedia of Type Strains, Phase IV (KMG-IV): sequencing the most valuable type-strain genomes for metagenomic binning, comparative biology and taxonomic classification.</title>
        <authorList>
            <person name="Goeker M."/>
        </authorList>
    </citation>
    <scope>NUCLEOTIDE SEQUENCE [LARGE SCALE GENOMIC DNA]</scope>
    <source>
        <strain evidence="4 5">DSM 1400</strain>
    </source>
</reference>
<dbReference type="InterPro" id="IPR036291">
    <property type="entry name" value="NAD(P)-bd_dom_sf"/>
</dbReference>
<dbReference type="PANTHER" id="PTHR10491">
    <property type="entry name" value="DTDP-4-DEHYDRORHAMNOSE REDUCTASE"/>
    <property type="match status" value="1"/>
</dbReference>
<keyword evidence="2 4" id="KW-0560">Oxidoreductase</keyword>
<dbReference type="InterPro" id="IPR029903">
    <property type="entry name" value="RmlD-like-bd"/>
</dbReference>
<comment type="pathway">
    <text evidence="2">Carbohydrate biosynthesis; dTDP-L-rhamnose biosynthesis.</text>
</comment>
<dbReference type="Proteomes" id="UP001224418">
    <property type="component" value="Unassembled WGS sequence"/>
</dbReference>
<dbReference type="Pfam" id="PF04321">
    <property type="entry name" value="RmlD_sub_bind"/>
    <property type="match status" value="1"/>
</dbReference>
<dbReference type="CDD" id="cd05254">
    <property type="entry name" value="dTDP_HR_like_SDR_e"/>
    <property type="match status" value="1"/>
</dbReference>
<evidence type="ECO:0000259" key="3">
    <source>
        <dbReference type="Pfam" id="PF04321"/>
    </source>
</evidence>
<dbReference type="Gene3D" id="3.40.50.720">
    <property type="entry name" value="NAD(P)-binding Rossmann-like Domain"/>
    <property type="match status" value="1"/>
</dbReference>
<dbReference type="EMBL" id="JAUSWN010000028">
    <property type="protein sequence ID" value="MDQ0480783.1"/>
    <property type="molecule type" value="Genomic_DNA"/>
</dbReference>
<name>A0ABU0JUK2_HATLI</name>
<sequence length="285" mass="32093">MVILVTGAHGQLGHEVLTQLKGTEHEVFHFSKDGLDISNLSDVISVFNGTKPDVVINCAAYTNVDGCESNKDEAFKVNALGAKNLAMICEQVGAKLIHISTDYVYNSEHTEPIREYELTEPESVYGKTKLMGDEYVRDFCSKYFIIRTSWLYGMKGKNFVYTILKNAKEKGKLKVVNDQIGSPTNCKDLVSHVLKLMSTEEYGIYHCTAKGECSWYDFACKIVELSGIPCEVSSCATGEFKTVAKRPAYSYLDNMMLRCTIGDNMRPWEEALEEFIKILKEKHEI</sequence>
<comment type="function">
    <text evidence="2">Catalyzes the reduction of dTDP-6-deoxy-L-lyxo-4-hexulose to yield dTDP-L-rhamnose.</text>
</comment>
<comment type="similarity">
    <text evidence="1 2">Belongs to the dTDP-4-dehydrorhamnose reductase family.</text>
</comment>
<keyword evidence="2" id="KW-0521">NADP</keyword>
<dbReference type="SUPFAM" id="SSF51735">
    <property type="entry name" value="NAD(P)-binding Rossmann-fold domains"/>
    <property type="match status" value="1"/>
</dbReference>
<keyword evidence="5" id="KW-1185">Reference proteome</keyword>
<protein>
    <recommendedName>
        <fullName evidence="2">dTDP-4-dehydrorhamnose reductase</fullName>
        <ecNumber evidence="2">1.1.1.133</ecNumber>
    </recommendedName>
</protein>
<gene>
    <name evidence="4" type="ORF">QOZ93_002533</name>
</gene>
<organism evidence="4 5">
    <name type="scientific">Hathewaya limosa</name>
    <name type="common">Clostridium limosum</name>
    <dbReference type="NCBI Taxonomy" id="1536"/>
    <lineage>
        <taxon>Bacteria</taxon>
        <taxon>Bacillati</taxon>
        <taxon>Bacillota</taxon>
        <taxon>Clostridia</taxon>
        <taxon>Eubacteriales</taxon>
        <taxon>Clostridiaceae</taxon>
        <taxon>Hathewaya</taxon>
    </lineage>
</organism>
<evidence type="ECO:0000256" key="2">
    <source>
        <dbReference type="RuleBase" id="RU364082"/>
    </source>
</evidence>
<accession>A0ABU0JUK2</accession>
<evidence type="ECO:0000313" key="5">
    <source>
        <dbReference type="Proteomes" id="UP001224418"/>
    </source>
</evidence>
<dbReference type="NCBIfam" id="TIGR01214">
    <property type="entry name" value="rmlD"/>
    <property type="match status" value="1"/>
</dbReference>
<dbReference type="GO" id="GO:0008831">
    <property type="term" value="F:dTDP-4-dehydrorhamnose reductase activity"/>
    <property type="evidence" value="ECO:0007669"/>
    <property type="project" value="UniProtKB-EC"/>
</dbReference>
<feature type="domain" description="RmlD-like substrate binding" evidence="3">
    <location>
        <begin position="1"/>
        <end position="279"/>
    </location>
</feature>
<proteinExistence type="inferred from homology"/>
<dbReference type="RefSeq" id="WP_307356930.1">
    <property type="nucleotide sequence ID" value="NZ_BAAACJ010000040.1"/>
</dbReference>
<comment type="caution">
    <text evidence="4">The sequence shown here is derived from an EMBL/GenBank/DDBJ whole genome shotgun (WGS) entry which is preliminary data.</text>
</comment>
<evidence type="ECO:0000256" key="1">
    <source>
        <dbReference type="ARBA" id="ARBA00010944"/>
    </source>
</evidence>
<evidence type="ECO:0000313" key="4">
    <source>
        <dbReference type="EMBL" id="MDQ0480783.1"/>
    </source>
</evidence>
<dbReference type="PANTHER" id="PTHR10491:SF4">
    <property type="entry name" value="METHIONINE ADENOSYLTRANSFERASE 2 SUBUNIT BETA"/>
    <property type="match status" value="1"/>
</dbReference>
<dbReference type="EC" id="1.1.1.133" evidence="2"/>
<dbReference type="InterPro" id="IPR005913">
    <property type="entry name" value="dTDP_dehydrorham_reduct"/>
</dbReference>
<dbReference type="Gene3D" id="3.90.25.10">
    <property type="entry name" value="UDP-galactose 4-epimerase, domain 1"/>
    <property type="match status" value="1"/>
</dbReference>